<dbReference type="Gene3D" id="3.40.50.2000">
    <property type="entry name" value="Glycogen Phosphorylase B"/>
    <property type="match status" value="2"/>
</dbReference>
<dbReference type="PANTHER" id="PTHR11926">
    <property type="entry name" value="GLUCOSYL/GLUCURONOSYL TRANSFERASES"/>
    <property type="match status" value="1"/>
</dbReference>
<dbReference type="CDD" id="cd03784">
    <property type="entry name" value="GT1_Gtf-like"/>
    <property type="match status" value="1"/>
</dbReference>
<dbReference type="EMBL" id="JRKL02001289">
    <property type="protein sequence ID" value="KAF3964930.1"/>
    <property type="molecule type" value="Genomic_DNA"/>
</dbReference>
<dbReference type="GO" id="GO:0080044">
    <property type="term" value="F:quercetin 7-O-glucosyltransferase activity"/>
    <property type="evidence" value="ECO:0007669"/>
    <property type="project" value="TreeGrafter"/>
</dbReference>
<accession>A0A8J4VPC3</accession>
<evidence type="ECO:0000256" key="4">
    <source>
        <dbReference type="RuleBase" id="RU003718"/>
    </source>
</evidence>
<keyword evidence="2 4" id="KW-0328">Glycosyltransferase</keyword>
<organism evidence="7 8">
    <name type="scientific">Castanea mollissima</name>
    <name type="common">Chinese chestnut</name>
    <dbReference type="NCBI Taxonomy" id="60419"/>
    <lineage>
        <taxon>Eukaryota</taxon>
        <taxon>Viridiplantae</taxon>
        <taxon>Streptophyta</taxon>
        <taxon>Embryophyta</taxon>
        <taxon>Tracheophyta</taxon>
        <taxon>Spermatophyta</taxon>
        <taxon>Magnoliopsida</taxon>
        <taxon>eudicotyledons</taxon>
        <taxon>Gunneridae</taxon>
        <taxon>Pentapetalae</taxon>
        <taxon>rosids</taxon>
        <taxon>fabids</taxon>
        <taxon>Fagales</taxon>
        <taxon>Fagaceae</taxon>
        <taxon>Castanea</taxon>
    </lineage>
</organism>
<sequence length="456" mass="51163">MESQTQTKPQPHILVLPYPIQGHINPMLQFSKRLASKGPRVTLVATTSISESVKAIASHTINIEIISDGSTESKTFDASTDSDALFENFKVTVSQSLIKLIKTQKNSRHPPKFVVYDSGMPWALNLARELGLDGAPFFTQSGAVNAIYYHGYKGTLKWPLEEPTVSLPSMPLLEANDLPSFMADTGTYRALFSTLLNQFSNIDEANWIFCNTVYELEDEVLNWMTSQWPVKTIGPTIPSIYLDKRLEDDKEYGLSLFKPEGDACMKWLDTMEAGSVIYISFGSLASLGADQMEELTLGLKNSNCHFLWVVRDSEHKKLPANFVQETTEKWLVVSWCNQLEVLAHKAIGCFMTHCGWNSTLEALSLGVPMVAMPQWTDQRTNAKFIVDVWKVGVKIKLDEKGLANKEEIELCLREIMEGESGKEMKKNSVKWKKLAIEAMVEGGSSDKNIEEFVEKL</sequence>
<dbReference type="SUPFAM" id="SSF53756">
    <property type="entry name" value="UDP-Glycosyltransferase/glycogen phosphorylase"/>
    <property type="match status" value="1"/>
</dbReference>
<reference evidence="7" key="1">
    <citation type="submission" date="2020-03" db="EMBL/GenBank/DDBJ databases">
        <title>Castanea mollissima Vanexum genome sequencing.</title>
        <authorList>
            <person name="Staton M."/>
        </authorList>
    </citation>
    <scope>NUCLEOTIDE SEQUENCE</scope>
    <source>
        <tissue evidence="7">Leaf</tissue>
    </source>
</reference>
<gene>
    <name evidence="7" type="ORF">CMV_010839</name>
</gene>
<comment type="similarity">
    <text evidence="1 4">Belongs to the UDP-glycosyltransferase family.</text>
</comment>
<evidence type="ECO:0000313" key="7">
    <source>
        <dbReference type="EMBL" id="KAF3964930.1"/>
    </source>
</evidence>
<evidence type="ECO:0000256" key="3">
    <source>
        <dbReference type="ARBA" id="ARBA00022679"/>
    </source>
</evidence>
<evidence type="ECO:0000256" key="2">
    <source>
        <dbReference type="ARBA" id="ARBA00022676"/>
    </source>
</evidence>
<dbReference type="PROSITE" id="PS00375">
    <property type="entry name" value="UDPGT"/>
    <property type="match status" value="1"/>
</dbReference>
<evidence type="ECO:0000256" key="1">
    <source>
        <dbReference type="ARBA" id="ARBA00009995"/>
    </source>
</evidence>
<name>A0A8J4VPC3_9ROSI</name>
<dbReference type="EC" id="2.4.1.-" evidence="5"/>
<dbReference type="Pfam" id="PF26168">
    <property type="entry name" value="Glyco_transf_N"/>
    <property type="match status" value="1"/>
</dbReference>
<evidence type="ECO:0000256" key="5">
    <source>
        <dbReference type="RuleBase" id="RU362057"/>
    </source>
</evidence>
<dbReference type="AlphaFoldDB" id="A0A8J4VPC3"/>
<keyword evidence="3 4" id="KW-0808">Transferase</keyword>
<dbReference type="PANTHER" id="PTHR11926:SF1560">
    <property type="entry name" value="UDP-GLYCOSYLTRANSFERASE 74E1-RELATED"/>
    <property type="match status" value="1"/>
</dbReference>
<proteinExistence type="inferred from homology"/>
<dbReference type="Pfam" id="PF00201">
    <property type="entry name" value="UDPGT"/>
    <property type="match status" value="1"/>
</dbReference>
<dbReference type="OrthoDB" id="5835829at2759"/>
<comment type="caution">
    <text evidence="7">The sequence shown here is derived from an EMBL/GenBank/DDBJ whole genome shotgun (WGS) entry which is preliminary data.</text>
</comment>
<dbReference type="GO" id="GO:0032787">
    <property type="term" value="P:monocarboxylic acid metabolic process"/>
    <property type="evidence" value="ECO:0007669"/>
    <property type="project" value="UniProtKB-ARBA"/>
</dbReference>
<dbReference type="FunFam" id="3.40.50.2000:FF:000057">
    <property type="entry name" value="Glycosyltransferase"/>
    <property type="match status" value="1"/>
</dbReference>
<feature type="domain" description="Glycosyltransferase N-terminal" evidence="6">
    <location>
        <begin position="13"/>
        <end position="55"/>
    </location>
</feature>
<dbReference type="GO" id="GO:0080043">
    <property type="term" value="F:quercetin 3-O-glucosyltransferase activity"/>
    <property type="evidence" value="ECO:0007669"/>
    <property type="project" value="TreeGrafter"/>
</dbReference>
<dbReference type="InterPro" id="IPR058980">
    <property type="entry name" value="Glyco_transf_N"/>
</dbReference>
<dbReference type="InterPro" id="IPR002213">
    <property type="entry name" value="UDP_glucos_trans"/>
</dbReference>
<dbReference type="FunFam" id="3.40.50.2000:FF:000019">
    <property type="entry name" value="Glycosyltransferase"/>
    <property type="match status" value="1"/>
</dbReference>
<keyword evidence="8" id="KW-1185">Reference proteome</keyword>
<evidence type="ECO:0000259" key="6">
    <source>
        <dbReference type="Pfam" id="PF26168"/>
    </source>
</evidence>
<protein>
    <recommendedName>
        <fullName evidence="5">Glycosyltransferase</fullName>
        <ecNumber evidence="5">2.4.1.-</ecNumber>
    </recommendedName>
</protein>
<dbReference type="InterPro" id="IPR035595">
    <property type="entry name" value="UDP_glycos_trans_CS"/>
</dbReference>
<evidence type="ECO:0000313" key="8">
    <source>
        <dbReference type="Proteomes" id="UP000737018"/>
    </source>
</evidence>
<dbReference type="Proteomes" id="UP000737018">
    <property type="component" value="Unassembled WGS sequence"/>
</dbReference>